<name>G7VZZ8_PAETH</name>
<dbReference type="AlphaFoldDB" id="G7VZZ8"/>
<organism evidence="1 2">
    <name type="scientific">Paenibacillus terrae (strain HPL-003)</name>
    <dbReference type="NCBI Taxonomy" id="985665"/>
    <lineage>
        <taxon>Bacteria</taxon>
        <taxon>Bacillati</taxon>
        <taxon>Bacillota</taxon>
        <taxon>Bacilli</taxon>
        <taxon>Bacillales</taxon>
        <taxon>Paenibacillaceae</taxon>
        <taxon>Paenibacillus</taxon>
    </lineage>
</organism>
<dbReference type="EMBL" id="CP003107">
    <property type="protein sequence ID" value="AET58554.1"/>
    <property type="molecule type" value="Genomic_DNA"/>
</dbReference>
<sequence>MADTKKSSLEYTQVYEKWKAGDLIGVAAMNELGMPKTTFYRYVAEYETHCKNGSNRWNSYMCVYFMEYEYKYCIIIVNQ</sequence>
<reference evidence="1 2" key="3">
    <citation type="journal article" date="2012" name="J. Bacteriol.">
        <title>Genome Sequence of Paenibacillus terrae HPL-003, a Xylanase-Producing Bacterium Isolated from Soil Found in Forest Residue.</title>
        <authorList>
            <person name="Shin S.H."/>
            <person name="Kim S."/>
            <person name="Kim J.Y."/>
            <person name="Song H.Y."/>
            <person name="Cho S.J."/>
            <person name="Kim D.R."/>
            <person name="Lee K.I."/>
            <person name="Lim H.K."/>
            <person name="Park N.J."/>
            <person name="Hwang I.T."/>
            <person name="Yang K.S."/>
        </authorList>
    </citation>
    <scope>NUCLEOTIDE SEQUENCE [LARGE SCALE GENOMIC DNA]</scope>
    <source>
        <strain evidence="1 2">HPL-003</strain>
    </source>
</reference>
<proteinExistence type="predicted"/>
<accession>G7VZZ8</accession>
<evidence type="ECO:0000313" key="1">
    <source>
        <dbReference type="EMBL" id="AET58554.1"/>
    </source>
</evidence>
<dbReference type="Proteomes" id="UP000005876">
    <property type="component" value="Chromosome"/>
</dbReference>
<dbReference type="KEGG" id="pta:HPL003_08955"/>
<dbReference type="HOGENOM" id="CLU_2602774_0_0_9"/>
<gene>
    <name evidence="1" type="ordered locus">HPL003_08955</name>
</gene>
<reference evidence="2" key="1">
    <citation type="submission" date="2011-11" db="EMBL/GenBank/DDBJ databases">
        <title>Complete sequence of Paenibacillus terrae HPL-003.</title>
        <authorList>
            <person name="Shin S.H."/>
            <person name="Kim S."/>
            <person name="Kim J.Y."/>
        </authorList>
    </citation>
    <scope>NUCLEOTIDE SEQUENCE [LARGE SCALE GENOMIC DNA]</scope>
    <source>
        <strain evidence="2">HPL-003</strain>
    </source>
</reference>
<protein>
    <submittedName>
        <fullName evidence="1">Uncharacterized protein</fullName>
    </submittedName>
</protein>
<reference key="2">
    <citation type="submission" date="2011-11" db="EMBL/GenBank/DDBJ databases">
        <authorList>
            <person name="Shin S.H."/>
            <person name="Kim S."/>
            <person name="Kim J.Y."/>
        </authorList>
    </citation>
    <scope>NUCLEOTIDE SEQUENCE</scope>
    <source>
        <strain>HPL-003</strain>
    </source>
</reference>
<evidence type="ECO:0000313" key="2">
    <source>
        <dbReference type="Proteomes" id="UP000005876"/>
    </source>
</evidence>